<sequence>MNRDTQLQSIRPQITVEDLTNEPMEHFQNHTLRQVLKLQNDALLAICKDFLQTKYKNFEGRDQTIKNSLLHEALKTDQALKKLLYGMVIGHFTSDELNFYILHKSEINKRLVEFIFKRLSTQLSF</sequence>
<accession>A0A4V5NX66</accession>
<proteinExistence type="predicted"/>
<dbReference type="AlphaFoldDB" id="A0A4V5NX66"/>
<gene>
    <name evidence="1" type="ORF">FA046_09130</name>
</gene>
<dbReference type="Proteomes" id="UP000308181">
    <property type="component" value="Unassembled WGS sequence"/>
</dbReference>
<evidence type="ECO:0000313" key="1">
    <source>
        <dbReference type="EMBL" id="TKB97527.1"/>
    </source>
</evidence>
<dbReference type="OrthoDB" id="1271679at2"/>
<evidence type="ECO:0008006" key="3">
    <source>
        <dbReference type="Google" id="ProtNLM"/>
    </source>
</evidence>
<name>A0A4V5NX66_9SPHI</name>
<comment type="caution">
    <text evidence="1">The sequence shown here is derived from an EMBL/GenBank/DDBJ whole genome shotgun (WGS) entry which is preliminary data.</text>
</comment>
<dbReference type="EMBL" id="SWBP01000003">
    <property type="protein sequence ID" value="TKB97527.1"/>
    <property type="molecule type" value="Genomic_DNA"/>
</dbReference>
<dbReference type="RefSeq" id="WP_136826103.1">
    <property type="nucleotide sequence ID" value="NZ_SWBP01000003.1"/>
</dbReference>
<reference evidence="1 2" key="1">
    <citation type="submission" date="2019-04" db="EMBL/GenBank/DDBJ databases">
        <title>Pedobacter sp. AR-3-17 sp. nov., isolated from Arctic soil.</title>
        <authorList>
            <person name="Dahal R.H."/>
            <person name="Kim D.-U."/>
        </authorList>
    </citation>
    <scope>NUCLEOTIDE SEQUENCE [LARGE SCALE GENOMIC DNA]</scope>
    <source>
        <strain evidence="1 2">AR-3-17</strain>
    </source>
</reference>
<keyword evidence="2" id="KW-1185">Reference proteome</keyword>
<organism evidence="1 2">
    <name type="scientific">Pedobacter cryophilus</name>
    <dbReference type="NCBI Taxonomy" id="2571271"/>
    <lineage>
        <taxon>Bacteria</taxon>
        <taxon>Pseudomonadati</taxon>
        <taxon>Bacteroidota</taxon>
        <taxon>Sphingobacteriia</taxon>
        <taxon>Sphingobacteriales</taxon>
        <taxon>Sphingobacteriaceae</taxon>
        <taxon>Pedobacter</taxon>
    </lineage>
</organism>
<protein>
    <recommendedName>
        <fullName evidence="3">Glyoxalase</fullName>
    </recommendedName>
</protein>
<evidence type="ECO:0000313" key="2">
    <source>
        <dbReference type="Proteomes" id="UP000308181"/>
    </source>
</evidence>